<accession>A0AA35V3M5</accession>
<evidence type="ECO:0000313" key="3">
    <source>
        <dbReference type="Proteomes" id="UP001177003"/>
    </source>
</evidence>
<organism evidence="2 3">
    <name type="scientific">Lactuca saligna</name>
    <name type="common">Willowleaf lettuce</name>
    <dbReference type="NCBI Taxonomy" id="75948"/>
    <lineage>
        <taxon>Eukaryota</taxon>
        <taxon>Viridiplantae</taxon>
        <taxon>Streptophyta</taxon>
        <taxon>Embryophyta</taxon>
        <taxon>Tracheophyta</taxon>
        <taxon>Spermatophyta</taxon>
        <taxon>Magnoliopsida</taxon>
        <taxon>eudicotyledons</taxon>
        <taxon>Gunneridae</taxon>
        <taxon>Pentapetalae</taxon>
        <taxon>asterids</taxon>
        <taxon>campanulids</taxon>
        <taxon>Asterales</taxon>
        <taxon>Asteraceae</taxon>
        <taxon>Cichorioideae</taxon>
        <taxon>Cichorieae</taxon>
        <taxon>Lactucinae</taxon>
        <taxon>Lactuca</taxon>
    </lineage>
</organism>
<evidence type="ECO:0000256" key="1">
    <source>
        <dbReference type="SAM" id="SignalP"/>
    </source>
</evidence>
<keyword evidence="3" id="KW-1185">Reference proteome</keyword>
<name>A0AA35V3M5_LACSI</name>
<dbReference type="EMBL" id="OX465077">
    <property type="protein sequence ID" value="CAI9270206.1"/>
    <property type="molecule type" value="Genomic_DNA"/>
</dbReference>
<keyword evidence="1" id="KW-0732">Signal</keyword>
<sequence>MLRSLIGPTFSLLLLDYRSTCTAYSKFVQIGDRTNGNAISPKLEMRMMTRDSHQVMTLGLQWKKEKESCWDSIAFFTRFLSAYTTHVTSYSSYGYLLLFGSDSDPFLALDLTRLILTLISLIKFTVTLGFKNEDQNNSHPTIVSVVTKAELWLISTLLLKGEQV</sequence>
<dbReference type="Proteomes" id="UP001177003">
    <property type="component" value="Chromosome 1"/>
</dbReference>
<feature type="chain" id="PRO_5041251313" evidence="1">
    <location>
        <begin position="24"/>
        <end position="164"/>
    </location>
</feature>
<proteinExistence type="predicted"/>
<gene>
    <name evidence="2" type="ORF">LSALG_LOCUS10536</name>
</gene>
<reference evidence="2" key="1">
    <citation type="submission" date="2023-04" db="EMBL/GenBank/DDBJ databases">
        <authorList>
            <person name="Vijverberg K."/>
            <person name="Xiong W."/>
            <person name="Schranz E."/>
        </authorList>
    </citation>
    <scope>NUCLEOTIDE SEQUENCE</scope>
</reference>
<feature type="signal peptide" evidence="1">
    <location>
        <begin position="1"/>
        <end position="23"/>
    </location>
</feature>
<evidence type="ECO:0000313" key="2">
    <source>
        <dbReference type="EMBL" id="CAI9270206.1"/>
    </source>
</evidence>
<protein>
    <submittedName>
        <fullName evidence="2">Uncharacterized protein</fullName>
    </submittedName>
</protein>
<dbReference type="AlphaFoldDB" id="A0AA35V3M5"/>